<dbReference type="InterPro" id="IPR001841">
    <property type="entry name" value="Znf_RING"/>
</dbReference>
<keyword evidence="16" id="KW-1185">Reference proteome</keyword>
<dbReference type="PROSITE" id="PS50089">
    <property type="entry name" value="ZF_RING_2"/>
    <property type="match status" value="1"/>
</dbReference>
<evidence type="ECO:0000256" key="13">
    <source>
        <dbReference type="SAM" id="MobiDB-lite"/>
    </source>
</evidence>
<evidence type="ECO:0000256" key="10">
    <source>
        <dbReference type="ARBA" id="ARBA00022989"/>
    </source>
</evidence>
<accession>W7TAS2</accession>
<dbReference type="GO" id="GO:0016567">
    <property type="term" value="P:protein ubiquitination"/>
    <property type="evidence" value="ECO:0007669"/>
    <property type="project" value="TreeGrafter"/>
</dbReference>
<dbReference type="EMBL" id="AZIL01002962">
    <property type="protein sequence ID" value="EWM20583.1"/>
    <property type="molecule type" value="Genomic_DNA"/>
</dbReference>
<comment type="caution">
    <text evidence="15">The sequence shown here is derived from an EMBL/GenBank/DDBJ whole genome shotgun (WGS) entry which is preliminary data.</text>
</comment>
<evidence type="ECO:0000256" key="4">
    <source>
        <dbReference type="ARBA" id="ARBA00022679"/>
    </source>
</evidence>
<evidence type="ECO:0000256" key="9">
    <source>
        <dbReference type="ARBA" id="ARBA00022833"/>
    </source>
</evidence>
<organism evidence="15 16">
    <name type="scientific">Nannochloropsis gaditana</name>
    <dbReference type="NCBI Taxonomy" id="72520"/>
    <lineage>
        <taxon>Eukaryota</taxon>
        <taxon>Sar</taxon>
        <taxon>Stramenopiles</taxon>
        <taxon>Ochrophyta</taxon>
        <taxon>Eustigmatophyceae</taxon>
        <taxon>Eustigmatales</taxon>
        <taxon>Monodopsidaceae</taxon>
        <taxon>Nannochloropsis</taxon>
    </lineage>
</organism>
<feature type="compositionally biased region" description="Basic and acidic residues" evidence="13">
    <location>
        <begin position="55"/>
        <end position="86"/>
    </location>
</feature>
<dbReference type="PANTHER" id="PTHR45977:SF4">
    <property type="entry name" value="RING-TYPE DOMAIN-CONTAINING PROTEIN"/>
    <property type="match status" value="1"/>
</dbReference>
<dbReference type="GO" id="GO:0061630">
    <property type="term" value="F:ubiquitin protein ligase activity"/>
    <property type="evidence" value="ECO:0007669"/>
    <property type="project" value="UniProtKB-EC"/>
</dbReference>
<evidence type="ECO:0000256" key="12">
    <source>
        <dbReference type="PROSITE-ProRule" id="PRU00175"/>
    </source>
</evidence>
<reference evidence="15 16" key="1">
    <citation type="journal article" date="2014" name="Mol. Plant">
        <title>Chromosome Scale Genome Assembly and Transcriptome Profiling of Nannochloropsis gaditana in Nitrogen Depletion.</title>
        <authorList>
            <person name="Corteggiani Carpinelli E."/>
            <person name="Telatin A."/>
            <person name="Vitulo N."/>
            <person name="Forcato C."/>
            <person name="D'Angelo M."/>
            <person name="Schiavon R."/>
            <person name="Vezzi A."/>
            <person name="Giacometti G.M."/>
            <person name="Morosinotto T."/>
            <person name="Valle G."/>
        </authorList>
    </citation>
    <scope>NUCLEOTIDE SEQUENCE [LARGE SCALE GENOMIC DNA]</scope>
    <source>
        <strain evidence="15 16">B-31</strain>
    </source>
</reference>
<comment type="catalytic activity">
    <reaction evidence="1">
        <text>S-ubiquitinyl-[E2 ubiquitin-conjugating enzyme]-L-cysteine + [acceptor protein]-L-lysine = [E2 ubiquitin-conjugating enzyme]-L-cysteine + N(6)-ubiquitinyl-[acceptor protein]-L-lysine.</text>
        <dbReference type="EC" id="2.3.2.27"/>
    </reaction>
</comment>
<protein>
    <recommendedName>
        <fullName evidence="3">RING-type E3 ubiquitin transferase</fullName>
        <ecNumber evidence="3">2.3.2.27</ecNumber>
    </recommendedName>
</protein>
<evidence type="ECO:0000313" key="15">
    <source>
        <dbReference type="EMBL" id="EWM20583.1"/>
    </source>
</evidence>
<dbReference type="Gene3D" id="3.30.40.10">
    <property type="entry name" value="Zinc/RING finger domain, C3HC4 (zinc finger)"/>
    <property type="match status" value="1"/>
</dbReference>
<gene>
    <name evidence="15" type="ORF">Naga_101076g3</name>
</gene>
<keyword evidence="5" id="KW-0812">Transmembrane</keyword>
<dbReference type="CDD" id="cd16454">
    <property type="entry name" value="RING-H2_PA-TM-RING"/>
    <property type="match status" value="1"/>
</dbReference>
<keyword evidence="10" id="KW-1133">Transmembrane helix</keyword>
<dbReference type="SMART" id="SM00184">
    <property type="entry name" value="RING"/>
    <property type="match status" value="1"/>
</dbReference>
<evidence type="ECO:0000256" key="1">
    <source>
        <dbReference type="ARBA" id="ARBA00000900"/>
    </source>
</evidence>
<sequence length="268" mass="28672">MLEARRQAELQGAGQEESADRGLSPRSKANLRRFAFRADSFRGAGAEAGEEGSEEEGRGEEGRGEGEKAQGGRRREGGREGGREDGSGSWGEGSGRVGRESALEGAGEEKGGMEGGEEGGEECLKRARVDRHCSICLGDYEEGETLCLLPCRHTYHDDCLNVWISAHAKCPLCNYDLLLAQATAASMASHAASPLPGGDLVGGGGAGDEEEAQLEEEALARENMMMPWPWRQGERRWGGGRGREGGRWGRGEPRGGEGNVVRIVRMEA</sequence>
<dbReference type="SUPFAM" id="SSF57850">
    <property type="entry name" value="RING/U-box"/>
    <property type="match status" value="1"/>
</dbReference>
<evidence type="ECO:0000313" key="16">
    <source>
        <dbReference type="Proteomes" id="UP000019335"/>
    </source>
</evidence>
<evidence type="ECO:0000256" key="3">
    <source>
        <dbReference type="ARBA" id="ARBA00012483"/>
    </source>
</evidence>
<dbReference type="PANTHER" id="PTHR45977">
    <property type="entry name" value="TARGET OF ERK KINASE MPK-1"/>
    <property type="match status" value="1"/>
</dbReference>
<comment type="subcellular location">
    <subcellularLocation>
        <location evidence="2">Membrane</location>
        <topology evidence="2">Multi-pass membrane protein</topology>
    </subcellularLocation>
</comment>
<feature type="region of interest" description="Disordered" evidence="13">
    <location>
        <begin position="1"/>
        <end position="120"/>
    </location>
</feature>
<feature type="region of interest" description="Disordered" evidence="13">
    <location>
        <begin position="231"/>
        <end position="259"/>
    </location>
</feature>
<evidence type="ECO:0000256" key="2">
    <source>
        <dbReference type="ARBA" id="ARBA00004141"/>
    </source>
</evidence>
<dbReference type="Pfam" id="PF13639">
    <property type="entry name" value="zf-RING_2"/>
    <property type="match status" value="1"/>
</dbReference>
<dbReference type="InterPro" id="IPR013083">
    <property type="entry name" value="Znf_RING/FYVE/PHD"/>
</dbReference>
<evidence type="ECO:0000259" key="14">
    <source>
        <dbReference type="PROSITE" id="PS50089"/>
    </source>
</evidence>
<name>W7TAS2_9STRA</name>
<dbReference type="GO" id="GO:0016020">
    <property type="term" value="C:membrane"/>
    <property type="evidence" value="ECO:0007669"/>
    <property type="project" value="UniProtKB-SubCell"/>
</dbReference>
<dbReference type="EC" id="2.3.2.27" evidence="3"/>
<keyword evidence="6" id="KW-0479">Metal-binding</keyword>
<keyword evidence="11" id="KW-0472">Membrane</keyword>
<keyword evidence="7 12" id="KW-0863">Zinc-finger</keyword>
<feature type="compositionally biased region" description="Basic and acidic residues" evidence="13">
    <location>
        <begin position="97"/>
        <end position="112"/>
    </location>
</feature>
<dbReference type="GO" id="GO:0008270">
    <property type="term" value="F:zinc ion binding"/>
    <property type="evidence" value="ECO:0007669"/>
    <property type="project" value="UniProtKB-KW"/>
</dbReference>
<dbReference type="OrthoDB" id="193236at2759"/>
<evidence type="ECO:0000256" key="6">
    <source>
        <dbReference type="ARBA" id="ARBA00022723"/>
    </source>
</evidence>
<dbReference type="Proteomes" id="UP000019335">
    <property type="component" value="Unassembled WGS sequence"/>
</dbReference>
<keyword evidence="9" id="KW-0862">Zinc</keyword>
<evidence type="ECO:0000256" key="5">
    <source>
        <dbReference type="ARBA" id="ARBA00022692"/>
    </source>
</evidence>
<proteinExistence type="predicted"/>
<keyword evidence="8" id="KW-0833">Ubl conjugation pathway</keyword>
<evidence type="ECO:0000256" key="7">
    <source>
        <dbReference type="ARBA" id="ARBA00022771"/>
    </source>
</evidence>
<keyword evidence="4" id="KW-0808">Transferase</keyword>
<dbReference type="GO" id="GO:0006511">
    <property type="term" value="P:ubiquitin-dependent protein catabolic process"/>
    <property type="evidence" value="ECO:0007669"/>
    <property type="project" value="TreeGrafter"/>
</dbReference>
<evidence type="ECO:0000256" key="8">
    <source>
        <dbReference type="ARBA" id="ARBA00022786"/>
    </source>
</evidence>
<feature type="domain" description="RING-type" evidence="14">
    <location>
        <begin position="133"/>
        <end position="174"/>
    </location>
</feature>
<feature type="compositionally biased region" description="Basic and acidic residues" evidence="13">
    <location>
        <begin position="232"/>
        <end position="255"/>
    </location>
</feature>
<evidence type="ECO:0000256" key="11">
    <source>
        <dbReference type="ARBA" id="ARBA00023136"/>
    </source>
</evidence>
<dbReference type="AlphaFoldDB" id="W7TAS2"/>